<reference evidence="1" key="1">
    <citation type="submission" date="2024-09" db="EMBL/GenBank/DDBJ databases">
        <authorList>
            <person name="Liu J."/>
        </authorList>
    </citation>
    <scope>NUCLEOTIDE SEQUENCE</scope>
    <source>
        <strain evidence="1">NBU2967</strain>
    </source>
</reference>
<proteinExistence type="predicted"/>
<name>A0ACC7LL59_9FLAO</name>
<comment type="caution">
    <text evidence="1">The sequence shown here is derived from an EMBL/GenBank/DDBJ whole genome shotgun (WGS) entry which is preliminary data.</text>
</comment>
<dbReference type="EMBL" id="JBHFPV010000002">
    <property type="protein sequence ID" value="MFH6604253.1"/>
    <property type="molecule type" value="Genomic_DNA"/>
</dbReference>
<evidence type="ECO:0000313" key="2">
    <source>
        <dbReference type="Proteomes" id="UP001595191"/>
    </source>
</evidence>
<dbReference type="Proteomes" id="UP001595191">
    <property type="component" value="Unassembled WGS sequence"/>
</dbReference>
<evidence type="ECO:0000313" key="1">
    <source>
        <dbReference type="EMBL" id="MFH6604253.1"/>
    </source>
</evidence>
<gene>
    <name evidence="1" type="ORF">ACEZ3G_12245</name>
</gene>
<sequence>MKLVFATHNQNKLTEVQSLVPKNIELLSLNDIGCHDEIPETGKTLYENAKIKADFVTKNYGFDCFADDTGLLVNALNGAPGVYSARYAGEQRNSGDNMYKLLTELEGLNDRSAKFVTVIALNLKGEQQYFKGVVEGQITSKKSGAKGFGYDPIFQPEGYDKTFAELPLSVKNAISHRGKAMEKLIAYLKTIL</sequence>
<keyword evidence="2" id="KW-1185">Reference proteome</keyword>
<organism evidence="1 2">
    <name type="scientific">Meishania litoralis</name>
    <dbReference type="NCBI Taxonomy" id="3434685"/>
    <lineage>
        <taxon>Bacteria</taxon>
        <taxon>Pseudomonadati</taxon>
        <taxon>Bacteroidota</taxon>
        <taxon>Flavobacteriia</taxon>
        <taxon>Flavobacteriales</taxon>
        <taxon>Flavobacteriaceae</taxon>
        <taxon>Meishania</taxon>
    </lineage>
</organism>
<accession>A0ACC7LL59</accession>
<protein>
    <submittedName>
        <fullName evidence="1">Non-canonical purine NTP diphosphatase</fullName>
    </submittedName>
</protein>